<dbReference type="RefSeq" id="WP_012418452.1">
    <property type="nucleotide sequence ID" value="NC_010645.1"/>
</dbReference>
<accession>Q2KVT2</accession>
<dbReference type="InterPro" id="IPR001544">
    <property type="entry name" value="Aminotrans_IV"/>
</dbReference>
<protein>
    <recommendedName>
        <fullName evidence="3">Aminotransferase</fullName>
    </recommendedName>
</protein>
<dbReference type="GO" id="GO:0003824">
    <property type="term" value="F:catalytic activity"/>
    <property type="evidence" value="ECO:0007669"/>
    <property type="project" value="InterPro"/>
</dbReference>
<evidence type="ECO:0000313" key="2">
    <source>
        <dbReference type="Proteomes" id="UP000001977"/>
    </source>
</evidence>
<dbReference type="KEGG" id="bav:BAV2810"/>
<dbReference type="Pfam" id="PF01063">
    <property type="entry name" value="Aminotran_4"/>
    <property type="match status" value="1"/>
</dbReference>
<dbReference type="Gene3D" id="3.30.470.10">
    <property type="match status" value="1"/>
</dbReference>
<dbReference type="SUPFAM" id="SSF56752">
    <property type="entry name" value="D-aminoacid aminotransferase-like PLP-dependent enzymes"/>
    <property type="match status" value="1"/>
</dbReference>
<dbReference type="OrthoDB" id="9805628at2"/>
<organism evidence="1 2">
    <name type="scientific">Bordetella avium (strain 197N)</name>
    <dbReference type="NCBI Taxonomy" id="360910"/>
    <lineage>
        <taxon>Bacteria</taxon>
        <taxon>Pseudomonadati</taxon>
        <taxon>Pseudomonadota</taxon>
        <taxon>Betaproteobacteria</taxon>
        <taxon>Burkholderiales</taxon>
        <taxon>Alcaligenaceae</taxon>
        <taxon>Bordetella</taxon>
    </lineage>
</organism>
<dbReference type="EMBL" id="AM167904">
    <property type="protein sequence ID" value="CAJ50421.1"/>
    <property type="molecule type" value="Genomic_DNA"/>
</dbReference>
<gene>
    <name evidence="1" type="ordered locus">BAV2810</name>
</gene>
<dbReference type="HOGENOM" id="CLU_020844_6_1_4"/>
<name>Q2KVT2_BORA1</name>
<reference evidence="1 2" key="1">
    <citation type="journal article" date="2006" name="J. Bacteriol.">
        <title>Comparison of the genome sequence of the poultry pathogen Bordetella avium with those of B. bronchiseptica, B. pertussis, and B. parapertussis reveals extensive diversity in surface structures associated with host interaction.</title>
        <authorList>
            <person name="Sebaihia M."/>
            <person name="Preston A."/>
            <person name="Maskell D.J."/>
            <person name="Kuzmiak H."/>
            <person name="Connell T.D."/>
            <person name="King N.D."/>
            <person name="Orndorff P.E."/>
            <person name="Miyamoto D.M."/>
            <person name="Thomson N.R."/>
            <person name="Harris D."/>
            <person name="Goble A."/>
            <person name="Lord A."/>
            <person name="Murphy L."/>
            <person name="Quail M.A."/>
            <person name="Rutter S."/>
            <person name="Squares R."/>
            <person name="Squares S."/>
            <person name="Woodward J."/>
            <person name="Parkhill J."/>
            <person name="Temple L.M."/>
        </authorList>
    </citation>
    <scope>NUCLEOTIDE SEQUENCE [LARGE SCALE GENOMIC DNA]</scope>
    <source>
        <strain evidence="1 2">197N</strain>
    </source>
</reference>
<dbReference type="InterPro" id="IPR043132">
    <property type="entry name" value="BCAT-like_C"/>
</dbReference>
<dbReference type="Gene3D" id="3.20.10.10">
    <property type="entry name" value="D-amino Acid Aminotransferase, subunit A, domain 2"/>
    <property type="match status" value="1"/>
</dbReference>
<dbReference type="AlphaFoldDB" id="Q2KVT2"/>
<evidence type="ECO:0000313" key="1">
    <source>
        <dbReference type="EMBL" id="CAJ50421.1"/>
    </source>
</evidence>
<dbReference type="InterPro" id="IPR036038">
    <property type="entry name" value="Aminotransferase-like"/>
</dbReference>
<dbReference type="STRING" id="360910.BAV2810"/>
<dbReference type="NCBIfam" id="NF005727">
    <property type="entry name" value="PRK07546.1-1"/>
    <property type="match status" value="1"/>
</dbReference>
<dbReference type="eggNOG" id="COG0115">
    <property type="taxonomic scope" value="Bacteria"/>
</dbReference>
<keyword evidence="2" id="KW-1185">Reference proteome</keyword>
<evidence type="ECO:0008006" key="3">
    <source>
        <dbReference type="Google" id="ProtNLM"/>
    </source>
</evidence>
<dbReference type="InterPro" id="IPR043131">
    <property type="entry name" value="BCAT-like_N"/>
</dbReference>
<sequence length="210" mass="23588">MAPELIETILVTAQRETPLLGRHLTRLAASALALGYRCDEAAIETTIMSTVQALPGMQPQRLRLLLDRSGQCSIQTAVLPPLPMVQEILLAPETLNSKEPLLRYKSTYRPWYAKASDWLPGHPQIFDMIFLNEKGQLCEGSRSNIYLQLDGQWYTPPMECGLLAGVQRAALLEAGEVREHVLEVRDLRDAQAIRLSNALRGWIDVTLHDY</sequence>
<dbReference type="Proteomes" id="UP000001977">
    <property type="component" value="Chromosome"/>
</dbReference>
<proteinExistence type="predicted"/>